<gene>
    <name evidence="4" type="ORF">Ari01nite_09730</name>
</gene>
<feature type="transmembrane region" description="Helical" evidence="2">
    <location>
        <begin position="339"/>
        <end position="362"/>
    </location>
</feature>
<keyword evidence="2" id="KW-0812">Transmembrane</keyword>
<keyword evidence="5" id="KW-1185">Reference proteome</keyword>
<evidence type="ECO:0000313" key="4">
    <source>
        <dbReference type="EMBL" id="GIE93508.1"/>
    </source>
</evidence>
<keyword evidence="2" id="KW-1133">Transmembrane helix</keyword>
<keyword evidence="2" id="KW-0472">Membrane</keyword>
<organism evidence="4 5">
    <name type="scientific">Paractinoplanes rishiriensis</name>
    <dbReference type="NCBI Taxonomy" id="1050105"/>
    <lineage>
        <taxon>Bacteria</taxon>
        <taxon>Bacillati</taxon>
        <taxon>Actinomycetota</taxon>
        <taxon>Actinomycetes</taxon>
        <taxon>Micromonosporales</taxon>
        <taxon>Micromonosporaceae</taxon>
        <taxon>Paractinoplanes</taxon>
    </lineage>
</organism>
<dbReference type="Proteomes" id="UP000636960">
    <property type="component" value="Unassembled WGS sequence"/>
</dbReference>
<dbReference type="EMBL" id="BOMV01000007">
    <property type="protein sequence ID" value="GIE93508.1"/>
    <property type="molecule type" value="Genomic_DNA"/>
</dbReference>
<accession>A0A919JRN1</accession>
<evidence type="ECO:0000256" key="3">
    <source>
        <dbReference type="SAM" id="SignalP"/>
    </source>
</evidence>
<feature type="compositionally biased region" description="Gly residues" evidence="1">
    <location>
        <begin position="476"/>
        <end position="489"/>
    </location>
</feature>
<comment type="caution">
    <text evidence="4">The sequence shown here is derived from an EMBL/GenBank/DDBJ whole genome shotgun (WGS) entry which is preliminary data.</text>
</comment>
<proteinExistence type="predicted"/>
<dbReference type="AlphaFoldDB" id="A0A919JRN1"/>
<feature type="compositionally biased region" description="Low complexity" evidence="1">
    <location>
        <begin position="515"/>
        <end position="524"/>
    </location>
</feature>
<reference evidence="4" key="1">
    <citation type="submission" date="2021-01" db="EMBL/GenBank/DDBJ databases">
        <title>Whole genome shotgun sequence of Actinoplanes rishiriensis NBRC 108556.</title>
        <authorList>
            <person name="Komaki H."/>
            <person name="Tamura T."/>
        </authorList>
    </citation>
    <scope>NUCLEOTIDE SEQUENCE</scope>
    <source>
        <strain evidence="4">NBRC 108556</strain>
    </source>
</reference>
<evidence type="ECO:0000256" key="1">
    <source>
        <dbReference type="SAM" id="MobiDB-lite"/>
    </source>
</evidence>
<feature type="region of interest" description="Disordered" evidence="1">
    <location>
        <begin position="456"/>
        <end position="557"/>
    </location>
</feature>
<name>A0A919JRN1_9ACTN</name>
<keyword evidence="3" id="KW-0732">Signal</keyword>
<sequence length="557" mass="56665">MRRLVFPVIVASGLVMTGPSSAFAAEPTPTVSVKATAGKKVCKITDDRLDELSGIVATRTGFIVVNDSTDRDANKKVFFLDTKCKVVDEVSYSGNGPRDPEDLILSPDGRTLWIADIGDNNFNKDERRETVVLWTMPADGSKKPVIHRLAYPEGAAHDAEAMLLTGDNIPLIVTKEIGKPAAIYQPSAALEAGNETGIPLKKVGDLQVSATETPGNPYARIGNKTVDGGAVAPGGGKVVLRTYTDALEWDVKDNDVLAALKGKPRTTGLPNETLGEAITYSADGKTFYTVSDMSGDTEADNYILSYTPATTVAVVKQSAADADSGNGKAWYADLTIDQIMYLVGGVGIIGLMLVGAGVLGIARHRKRVALLPPADLDRVPSEPGGPQTELIGVGGPRGGGGGGGGVYGGGARSGPAPGGPGGVYGGGAQRGGAGGNGAGGGGAGGNGVGGGGVYGGGGQGPQYGRPQEGGRPRGPVYGGGGGAGGGGQQYGRPPQGGQRPQGGGQRPQGGGGQGQRPQGVYGQPSGRPDRPPQRNDGYADRNGRPDGRFDNPGYGRR</sequence>
<feature type="compositionally biased region" description="Gly residues" evidence="1">
    <location>
        <begin position="392"/>
        <end position="412"/>
    </location>
</feature>
<feature type="chain" id="PRO_5037806464" evidence="3">
    <location>
        <begin position="25"/>
        <end position="557"/>
    </location>
</feature>
<evidence type="ECO:0000256" key="2">
    <source>
        <dbReference type="SAM" id="Phobius"/>
    </source>
</evidence>
<evidence type="ECO:0000313" key="5">
    <source>
        <dbReference type="Proteomes" id="UP000636960"/>
    </source>
</evidence>
<feature type="compositionally biased region" description="Basic and acidic residues" evidence="1">
    <location>
        <begin position="527"/>
        <end position="549"/>
    </location>
</feature>
<feature type="compositionally biased region" description="Gly residues" evidence="1">
    <location>
        <begin position="499"/>
        <end position="514"/>
    </location>
</feature>
<feature type="signal peptide" evidence="3">
    <location>
        <begin position="1"/>
        <end position="24"/>
    </location>
</feature>
<protein>
    <submittedName>
        <fullName evidence="4">Uncharacterized protein</fullName>
    </submittedName>
</protein>
<dbReference type="RefSeq" id="WP_203779725.1">
    <property type="nucleotide sequence ID" value="NZ_BOMV01000007.1"/>
</dbReference>
<dbReference type="SUPFAM" id="SSF75011">
    <property type="entry name" value="3-carboxy-cis,cis-mucoante lactonizing enzyme"/>
    <property type="match status" value="1"/>
</dbReference>
<feature type="region of interest" description="Disordered" evidence="1">
    <location>
        <begin position="378"/>
        <end position="423"/>
    </location>
</feature>